<evidence type="ECO:0000256" key="6">
    <source>
        <dbReference type="HAMAP-Rule" id="MF_01366"/>
    </source>
</evidence>
<evidence type="ECO:0000256" key="5">
    <source>
        <dbReference type="ARBA" id="ARBA00035201"/>
    </source>
</evidence>
<dbReference type="PROSITE" id="PS00783">
    <property type="entry name" value="RIBOSOMAL_L13"/>
    <property type="match status" value="1"/>
</dbReference>
<evidence type="ECO:0000313" key="10">
    <source>
        <dbReference type="Proteomes" id="UP000185812"/>
    </source>
</evidence>
<name>A0A1M6R677_9BACT</name>
<dbReference type="Proteomes" id="UP000185812">
    <property type="component" value="Unassembled WGS sequence"/>
</dbReference>
<comment type="subunit">
    <text evidence="2 6">Part of the 50S ribosomal subunit.</text>
</comment>
<proteinExistence type="inferred from homology"/>
<dbReference type="AlphaFoldDB" id="A0A1M6R677"/>
<dbReference type="HAMAP" id="MF_01366">
    <property type="entry name" value="Ribosomal_uL13"/>
    <property type="match status" value="1"/>
</dbReference>
<evidence type="ECO:0000256" key="4">
    <source>
        <dbReference type="ARBA" id="ARBA00023274"/>
    </source>
</evidence>
<dbReference type="GO" id="GO:0003729">
    <property type="term" value="F:mRNA binding"/>
    <property type="evidence" value="ECO:0007669"/>
    <property type="project" value="TreeGrafter"/>
</dbReference>
<evidence type="ECO:0000256" key="7">
    <source>
        <dbReference type="RuleBase" id="RU003877"/>
    </source>
</evidence>
<evidence type="ECO:0000256" key="2">
    <source>
        <dbReference type="ARBA" id="ARBA00011838"/>
    </source>
</evidence>
<comment type="similarity">
    <text evidence="1 6 7">Belongs to the universal ribosomal protein uL13 family.</text>
</comment>
<sequence length="147" mass="16724">MDVNSYKTYSAKPGEVRRTWYIIDAEGQVLGRLASRIATILRGKHKPTYTPHVDMGDFVIVINAEKVRLTGKKELQKQYFHHSGYPGGVRLRTPADMRKRRPEFLIEHAVKGMLPKGPLGRRMLRKLKVYAGPSHPHGAQKPIELTL</sequence>
<dbReference type="InterPro" id="IPR005823">
    <property type="entry name" value="Ribosomal_uL13_bac-type"/>
</dbReference>
<evidence type="ECO:0000256" key="1">
    <source>
        <dbReference type="ARBA" id="ARBA00006227"/>
    </source>
</evidence>
<dbReference type="GO" id="GO:0017148">
    <property type="term" value="P:negative regulation of translation"/>
    <property type="evidence" value="ECO:0007669"/>
    <property type="project" value="TreeGrafter"/>
</dbReference>
<dbReference type="NCBIfam" id="TIGR01066">
    <property type="entry name" value="rplM_bact"/>
    <property type="match status" value="1"/>
</dbReference>
<evidence type="ECO:0000256" key="3">
    <source>
        <dbReference type="ARBA" id="ARBA00022980"/>
    </source>
</evidence>
<dbReference type="Gene3D" id="3.90.1180.10">
    <property type="entry name" value="Ribosomal protein L13"/>
    <property type="match status" value="1"/>
</dbReference>
<gene>
    <name evidence="6 8" type="primary">rplM</name>
    <name evidence="9" type="ORF">SAMN04488087_0722</name>
</gene>
<dbReference type="OrthoDB" id="9801330at2"/>
<dbReference type="PANTHER" id="PTHR11545:SF2">
    <property type="entry name" value="LARGE RIBOSOMAL SUBUNIT PROTEIN UL13M"/>
    <property type="match status" value="1"/>
</dbReference>
<dbReference type="RefSeq" id="WP_072714612.1">
    <property type="nucleotide sequence ID" value="NZ_FRAU01000002.1"/>
</dbReference>
<comment type="function">
    <text evidence="6 8">This protein is one of the early assembly proteins of the 50S ribosomal subunit, although it is not seen to bind rRNA by itself. It is important during the early stages of 50S assembly.</text>
</comment>
<dbReference type="GO" id="GO:0022625">
    <property type="term" value="C:cytosolic large ribosomal subunit"/>
    <property type="evidence" value="ECO:0007669"/>
    <property type="project" value="TreeGrafter"/>
</dbReference>
<dbReference type="FunFam" id="3.90.1180.10:FF:000001">
    <property type="entry name" value="50S ribosomal protein L13"/>
    <property type="match status" value="1"/>
</dbReference>
<dbReference type="EMBL" id="FRAU01000002">
    <property type="protein sequence ID" value="SHK27975.1"/>
    <property type="molecule type" value="Genomic_DNA"/>
</dbReference>
<dbReference type="GO" id="GO:0006412">
    <property type="term" value="P:translation"/>
    <property type="evidence" value="ECO:0007669"/>
    <property type="project" value="UniProtKB-UniRule"/>
</dbReference>
<dbReference type="SUPFAM" id="SSF52161">
    <property type="entry name" value="Ribosomal protein L13"/>
    <property type="match status" value="1"/>
</dbReference>
<evidence type="ECO:0000313" key="9">
    <source>
        <dbReference type="EMBL" id="SHK27975.1"/>
    </source>
</evidence>
<organism evidence="9 10">
    <name type="scientific">Rhodothermus profundi</name>
    <dbReference type="NCBI Taxonomy" id="633813"/>
    <lineage>
        <taxon>Bacteria</taxon>
        <taxon>Pseudomonadati</taxon>
        <taxon>Rhodothermota</taxon>
        <taxon>Rhodothermia</taxon>
        <taxon>Rhodothermales</taxon>
        <taxon>Rhodothermaceae</taxon>
        <taxon>Rhodothermus</taxon>
    </lineage>
</organism>
<accession>A0A1M6R677</accession>
<dbReference type="Pfam" id="PF00572">
    <property type="entry name" value="Ribosomal_L13"/>
    <property type="match status" value="1"/>
</dbReference>
<evidence type="ECO:0000256" key="8">
    <source>
        <dbReference type="RuleBase" id="RU003878"/>
    </source>
</evidence>
<dbReference type="InterPro" id="IPR036899">
    <property type="entry name" value="Ribosomal_uL13_sf"/>
</dbReference>
<protein>
    <recommendedName>
        <fullName evidence="5 6">Large ribosomal subunit protein uL13</fullName>
    </recommendedName>
</protein>
<dbReference type="PANTHER" id="PTHR11545">
    <property type="entry name" value="RIBOSOMAL PROTEIN L13"/>
    <property type="match status" value="1"/>
</dbReference>
<keyword evidence="10" id="KW-1185">Reference proteome</keyword>
<dbReference type="GO" id="GO:0003735">
    <property type="term" value="F:structural constituent of ribosome"/>
    <property type="evidence" value="ECO:0007669"/>
    <property type="project" value="InterPro"/>
</dbReference>
<keyword evidence="4 6" id="KW-0687">Ribonucleoprotein</keyword>
<dbReference type="STRING" id="633813.SAMN04488087_0722"/>
<dbReference type="InterPro" id="IPR023563">
    <property type="entry name" value="Ribosomal_uL13_CS"/>
</dbReference>
<dbReference type="PIRSF" id="PIRSF002181">
    <property type="entry name" value="Ribosomal_L13"/>
    <property type="match status" value="1"/>
</dbReference>
<dbReference type="InterPro" id="IPR005822">
    <property type="entry name" value="Ribosomal_uL13"/>
</dbReference>
<dbReference type="CDD" id="cd00392">
    <property type="entry name" value="Ribosomal_L13"/>
    <property type="match status" value="1"/>
</dbReference>
<keyword evidence="3 6" id="KW-0689">Ribosomal protein</keyword>
<reference evidence="10" key="1">
    <citation type="submission" date="2016-11" db="EMBL/GenBank/DDBJ databases">
        <authorList>
            <person name="Varghese N."/>
            <person name="Submissions S."/>
        </authorList>
    </citation>
    <scope>NUCLEOTIDE SEQUENCE [LARGE SCALE GENOMIC DNA]</scope>
    <source>
        <strain evidence="10">DSM 22212</strain>
    </source>
</reference>